<feature type="region of interest" description="Disordered" evidence="2">
    <location>
        <begin position="1"/>
        <end position="207"/>
    </location>
</feature>
<accession>A0ABM3R261</accession>
<feature type="compositionally biased region" description="Polar residues" evidence="2">
    <location>
        <begin position="125"/>
        <end position="144"/>
    </location>
</feature>
<feature type="coiled-coil region" evidence="1">
    <location>
        <begin position="599"/>
        <end position="629"/>
    </location>
</feature>
<dbReference type="Proteomes" id="UP000813463">
    <property type="component" value="Chromosome 6"/>
</dbReference>
<evidence type="ECO:0000256" key="1">
    <source>
        <dbReference type="SAM" id="Coils"/>
    </source>
</evidence>
<evidence type="ECO:0008006" key="5">
    <source>
        <dbReference type="Google" id="ProtNLM"/>
    </source>
</evidence>
<reference evidence="4" key="2">
    <citation type="submission" date="2025-08" db="UniProtKB">
        <authorList>
            <consortium name="RefSeq"/>
        </authorList>
    </citation>
    <scope>IDENTIFICATION</scope>
    <source>
        <tissue evidence="4">Leaf</tissue>
    </source>
</reference>
<dbReference type="InterPro" id="IPR004252">
    <property type="entry name" value="Probable_transposase_24"/>
</dbReference>
<feature type="compositionally biased region" description="Polar residues" evidence="2">
    <location>
        <begin position="82"/>
        <end position="94"/>
    </location>
</feature>
<dbReference type="RefSeq" id="XP_056689713.1">
    <property type="nucleotide sequence ID" value="XM_056833735.1"/>
</dbReference>
<evidence type="ECO:0000313" key="4">
    <source>
        <dbReference type="RefSeq" id="XP_056689713.1"/>
    </source>
</evidence>
<gene>
    <name evidence="4" type="primary">LOC130464265</name>
</gene>
<reference evidence="3" key="1">
    <citation type="journal article" date="2021" name="Nat. Commun.">
        <title>Genomic analyses provide insights into spinach domestication and the genetic basis of agronomic traits.</title>
        <authorList>
            <person name="Cai X."/>
            <person name="Sun X."/>
            <person name="Xu C."/>
            <person name="Sun H."/>
            <person name="Wang X."/>
            <person name="Ge C."/>
            <person name="Zhang Z."/>
            <person name="Wang Q."/>
            <person name="Fei Z."/>
            <person name="Jiao C."/>
            <person name="Wang Q."/>
        </authorList>
    </citation>
    <scope>NUCLEOTIDE SEQUENCE [LARGE SCALE GENOMIC DNA]</scope>
    <source>
        <strain evidence="3">cv. Varoflay</strain>
    </source>
</reference>
<proteinExistence type="predicted"/>
<evidence type="ECO:0000313" key="3">
    <source>
        <dbReference type="Proteomes" id="UP000813463"/>
    </source>
</evidence>
<feature type="compositionally biased region" description="Polar residues" evidence="2">
    <location>
        <begin position="177"/>
        <end position="194"/>
    </location>
</feature>
<dbReference type="GeneID" id="130464265"/>
<feature type="region of interest" description="Disordered" evidence="2">
    <location>
        <begin position="669"/>
        <end position="688"/>
    </location>
</feature>
<dbReference type="Pfam" id="PF03004">
    <property type="entry name" value="Transposase_24"/>
    <property type="match status" value="1"/>
</dbReference>
<name>A0ABM3R261_SPIOL</name>
<protein>
    <recommendedName>
        <fullName evidence="5">Transposase, Ptta/En/Spm, plant</fullName>
    </recommendedName>
</protein>
<organism evidence="3 4">
    <name type="scientific">Spinacia oleracea</name>
    <name type="common">Spinach</name>
    <dbReference type="NCBI Taxonomy" id="3562"/>
    <lineage>
        <taxon>Eukaryota</taxon>
        <taxon>Viridiplantae</taxon>
        <taxon>Streptophyta</taxon>
        <taxon>Embryophyta</taxon>
        <taxon>Tracheophyta</taxon>
        <taxon>Spermatophyta</taxon>
        <taxon>Magnoliopsida</taxon>
        <taxon>eudicotyledons</taxon>
        <taxon>Gunneridae</taxon>
        <taxon>Pentapetalae</taxon>
        <taxon>Caryophyllales</taxon>
        <taxon>Chenopodiaceae</taxon>
        <taxon>Chenopodioideae</taxon>
        <taxon>Anserineae</taxon>
        <taxon>Spinacia</taxon>
    </lineage>
</organism>
<feature type="region of interest" description="Disordered" evidence="2">
    <location>
        <begin position="235"/>
        <end position="265"/>
    </location>
</feature>
<keyword evidence="1" id="KW-0175">Coiled coil</keyword>
<dbReference type="PANTHER" id="PTHR33144:SF50">
    <property type="entry name" value="OS03G0714750 PROTEIN"/>
    <property type="match status" value="1"/>
</dbReference>
<keyword evidence="3" id="KW-1185">Reference proteome</keyword>
<feature type="compositionally biased region" description="Polar residues" evidence="2">
    <location>
        <begin position="30"/>
        <end position="48"/>
    </location>
</feature>
<sequence length="688" mass="76956">MSYRSKRTRIAALNESRNASEVPPKKAQRAATTQLASQSAHPHKNQPTIPVPSPSLKNKRPASSQSVHPPKSQPTIPVPLPSLQNIRPVSSQSVHPPKNHPTIPVPSPSLQNTRGTNDRWGPFNPQITTSTQRGPSSSTTTSNLIWKKPLTVPTTSEPKVTSKGPSRYNPTLDKTFKSPNIPTENPTKVPQSRLSEPPKHPSTVSLTSQLPYELAKQSTYSKSVAFDASILEETLDTRTGSSPTTPEDEYADHISDGKATAKSKESCDGKEKEIFKGSRSRCHESLPEWLSTVEYDNKEQVLTIDAKGNQQLVSGSIQPMDVWNTNGSIKYVVHFNELYQPIRKGGHILVRFLGSIAKQEQYCPVSEKTWGQLDNYYKVEIIKLIRDNFVIPDDTKYEDLALQRVDRVWRQYKYEIKKKYFKPNEKTIEAIKKEVPPGVSKQDWVNLVNYWDSSKGKQFSEYGKEARASLSQLHTNGGTSFANTRADYEDEHGEDMSLIELWLACYKKKDGTFVDGTFTEDFLDDVKAKAETLKLLYPPGSKSIKEIENEAFEATLYNGEIPEKPQGYGFGVRKGDIYGVRGALRKAGFGKGKRKVIEVDSINVEVSSLKQENKELHKKNEEIKDKCDENAKLIRTMTSLFSQVLESIRIGDASTQLIDAAQTALRMANPPVKDAFEDDDGGRKESKG</sequence>
<dbReference type="PANTHER" id="PTHR33144">
    <property type="entry name" value="OS10G0409366 PROTEIN-RELATED"/>
    <property type="match status" value="1"/>
</dbReference>
<evidence type="ECO:0000256" key="2">
    <source>
        <dbReference type="SAM" id="MobiDB-lite"/>
    </source>
</evidence>